<dbReference type="InterPro" id="IPR036177">
    <property type="entry name" value="Peptidase_M55_sf"/>
</dbReference>
<comment type="caution">
    <text evidence="1">The sequence shown here is derived from an EMBL/GenBank/DDBJ whole genome shotgun (WGS) entry which is preliminary data.</text>
</comment>
<dbReference type="InterPro" id="IPR007035">
    <property type="entry name" value="Peptidase_M55"/>
</dbReference>
<dbReference type="EMBL" id="BNJF01000001">
    <property type="protein sequence ID" value="GHO43648.1"/>
    <property type="molecule type" value="Genomic_DNA"/>
</dbReference>
<sequence length="272" mass="29640">MRVVIFCDMEGISGIQTWPQVTSGTHIYEECRKLYTEEMNAAVRGARAAGAREVYVVDCHGAGGEHNFKSFVPDLLESGAQYVLGHPWARFTDAYEMGCDAVLFVGAHAMAGVPDGILCHTVSTESWHNASINGTFVGESGILAAIAGCWDVPVVFAAGDAATCREVQALLGNEIVTAQVKKGLGRFSAINMAPKDACSLIEMRVAQALSQKKNWPKPLKFEGPVTFKVELATPDGVSDFINRPNVTIEGPRTVTSTADNFWHAWDQFWYRH</sequence>
<reference evidence="1" key="1">
    <citation type="submission" date="2020-10" db="EMBL/GenBank/DDBJ databases">
        <title>Taxonomic study of unclassified bacteria belonging to the class Ktedonobacteria.</title>
        <authorList>
            <person name="Yabe S."/>
            <person name="Wang C.M."/>
            <person name="Zheng Y."/>
            <person name="Sakai Y."/>
            <person name="Cavaletti L."/>
            <person name="Monciardini P."/>
            <person name="Donadio S."/>
        </authorList>
    </citation>
    <scope>NUCLEOTIDE SEQUENCE</scope>
    <source>
        <strain evidence="1">SOSP1-1</strain>
    </source>
</reference>
<evidence type="ECO:0000313" key="2">
    <source>
        <dbReference type="Proteomes" id="UP000612362"/>
    </source>
</evidence>
<dbReference type="Gene3D" id="3.30.1360.130">
    <property type="entry name" value="Dipeptide transport protein"/>
    <property type="match status" value="1"/>
</dbReference>
<gene>
    <name evidence="1" type="primary">dppA_1</name>
    <name evidence="1" type="ORF">KSX_18110</name>
</gene>
<keyword evidence="2" id="KW-1185">Reference proteome</keyword>
<organism evidence="1 2">
    <name type="scientific">Ktedonospora formicarum</name>
    <dbReference type="NCBI Taxonomy" id="2778364"/>
    <lineage>
        <taxon>Bacteria</taxon>
        <taxon>Bacillati</taxon>
        <taxon>Chloroflexota</taxon>
        <taxon>Ktedonobacteria</taxon>
        <taxon>Ktedonobacterales</taxon>
        <taxon>Ktedonobacteraceae</taxon>
        <taxon>Ktedonospora</taxon>
    </lineage>
</organism>
<dbReference type="AlphaFoldDB" id="A0A8J3MRI1"/>
<dbReference type="RefSeq" id="WP_220193107.1">
    <property type="nucleotide sequence ID" value="NZ_BNJF01000001.1"/>
</dbReference>
<dbReference type="Gene3D" id="3.40.50.10780">
    <property type="entry name" value="Dipeptide transport protein"/>
    <property type="match status" value="1"/>
</dbReference>
<dbReference type="InterPro" id="IPR027476">
    <property type="entry name" value="DppA_N"/>
</dbReference>
<dbReference type="Proteomes" id="UP000612362">
    <property type="component" value="Unassembled WGS sequence"/>
</dbReference>
<dbReference type="CDD" id="cd08663">
    <property type="entry name" value="DAP_dppA_1"/>
    <property type="match status" value="1"/>
</dbReference>
<name>A0A8J3MRI1_9CHLR</name>
<proteinExistence type="predicted"/>
<evidence type="ECO:0000313" key="1">
    <source>
        <dbReference type="EMBL" id="GHO43648.1"/>
    </source>
</evidence>
<protein>
    <submittedName>
        <fullName evidence="1">D-aminopeptidase</fullName>
    </submittedName>
</protein>
<accession>A0A8J3MRI1</accession>
<dbReference type="SUPFAM" id="SSF63992">
    <property type="entry name" value="Dipeptide transport protein"/>
    <property type="match status" value="1"/>
</dbReference>
<dbReference type="Pfam" id="PF04951">
    <property type="entry name" value="Peptidase_M55"/>
    <property type="match status" value="1"/>
</dbReference>